<keyword evidence="4" id="KW-0548">Nucleotidyltransferase</keyword>
<evidence type="ECO:0000259" key="11">
    <source>
        <dbReference type="Pfam" id="PF01743"/>
    </source>
</evidence>
<dbReference type="SUPFAM" id="SSF81301">
    <property type="entry name" value="Nucleotidyltransferase"/>
    <property type="match status" value="1"/>
</dbReference>
<keyword evidence="10" id="KW-0694">RNA-binding</keyword>
<dbReference type="GO" id="GO:0046872">
    <property type="term" value="F:metal ion binding"/>
    <property type="evidence" value="ECO:0007669"/>
    <property type="project" value="UniProtKB-KW"/>
</dbReference>
<comment type="caution">
    <text evidence="13">The sequence shown here is derived from an EMBL/GenBank/DDBJ whole genome shotgun (WGS) entry which is preliminary data.</text>
</comment>
<dbReference type="AlphaFoldDB" id="A0A644SUI9"/>
<sequence>MSNNGLTERIFAETIAENGGRLYRVGGCVRDRLLGITPKDIDFCVVGMVKKNFKLLFPAAEECGKYFPVFRLTIDGRGCEVAFARTERKVGSGYKGFKISSKPKVTIEEDLFRRDTTVNSIAIDSLSGEIIDPFGGIKDIKNKILRATSQHFSDDPIRALRLAGQAARLGFLIDGDTLALASATADELGNEPVERVLAELTKVLNEAQEPAQFFRVLAQSNLLQSVFEEMAELPAEEFDRAMVKLDAVAQATLSSKLRFAALGLVMDSKSLSCWNSRMTLPGDWLNAAIMVRKVMTLLEFPNPEKIVTALDKLRRGSLTVEEFDIISKAAKLSIPALEPFKATLRQSTYAVPDELKGKDIAQWIRQQHINIIHVKGGWGT</sequence>
<keyword evidence="2" id="KW-0808">Transferase</keyword>
<evidence type="ECO:0000256" key="4">
    <source>
        <dbReference type="ARBA" id="ARBA00022695"/>
    </source>
</evidence>
<dbReference type="InterPro" id="IPR032828">
    <property type="entry name" value="PolyA_RNA-bd"/>
</dbReference>
<dbReference type="GO" id="GO:0008033">
    <property type="term" value="P:tRNA processing"/>
    <property type="evidence" value="ECO:0007669"/>
    <property type="project" value="UniProtKB-KW"/>
</dbReference>
<comment type="cofactor">
    <cofactor evidence="1">
        <name>Mg(2+)</name>
        <dbReference type="ChEBI" id="CHEBI:18420"/>
    </cofactor>
</comment>
<dbReference type="Pfam" id="PF01743">
    <property type="entry name" value="PolyA_pol"/>
    <property type="match status" value="1"/>
</dbReference>
<evidence type="ECO:0000256" key="7">
    <source>
        <dbReference type="ARBA" id="ARBA00022800"/>
    </source>
</evidence>
<evidence type="ECO:0000256" key="8">
    <source>
        <dbReference type="ARBA" id="ARBA00022840"/>
    </source>
</evidence>
<organism evidence="13">
    <name type="scientific">bioreactor metagenome</name>
    <dbReference type="NCBI Taxonomy" id="1076179"/>
    <lineage>
        <taxon>unclassified sequences</taxon>
        <taxon>metagenomes</taxon>
        <taxon>ecological metagenomes</taxon>
    </lineage>
</organism>
<dbReference type="EMBL" id="VSSQ01000007">
    <property type="protein sequence ID" value="MPL58360.1"/>
    <property type="molecule type" value="Genomic_DNA"/>
</dbReference>
<keyword evidence="9" id="KW-0460">Magnesium</keyword>
<keyword evidence="8" id="KW-0067">ATP-binding</keyword>
<dbReference type="InterPro" id="IPR043519">
    <property type="entry name" value="NT_sf"/>
</dbReference>
<dbReference type="Gene3D" id="3.30.460.10">
    <property type="entry name" value="Beta Polymerase, domain 2"/>
    <property type="match status" value="1"/>
</dbReference>
<evidence type="ECO:0000256" key="6">
    <source>
        <dbReference type="ARBA" id="ARBA00022741"/>
    </source>
</evidence>
<evidence type="ECO:0000256" key="2">
    <source>
        <dbReference type="ARBA" id="ARBA00022679"/>
    </source>
</evidence>
<dbReference type="Gene3D" id="1.10.3090.10">
    <property type="entry name" value="cca-adding enzyme, domain 2"/>
    <property type="match status" value="1"/>
</dbReference>
<dbReference type="GO" id="GO:0003723">
    <property type="term" value="F:RNA binding"/>
    <property type="evidence" value="ECO:0007669"/>
    <property type="project" value="UniProtKB-KW"/>
</dbReference>
<proteinExistence type="predicted"/>
<dbReference type="PANTHER" id="PTHR47545">
    <property type="entry name" value="MULTIFUNCTIONAL CCA PROTEIN"/>
    <property type="match status" value="1"/>
</dbReference>
<keyword evidence="5" id="KW-0479">Metal-binding</keyword>
<evidence type="ECO:0000256" key="1">
    <source>
        <dbReference type="ARBA" id="ARBA00001946"/>
    </source>
</evidence>
<reference evidence="13" key="1">
    <citation type="submission" date="2019-08" db="EMBL/GenBank/DDBJ databases">
        <authorList>
            <person name="Kucharzyk K."/>
            <person name="Murdoch R.W."/>
            <person name="Higgins S."/>
            <person name="Loffler F."/>
        </authorList>
    </citation>
    <scope>NUCLEOTIDE SEQUENCE</scope>
</reference>
<gene>
    <name evidence="13" type="primary">cca_4</name>
    <name evidence="13" type="ORF">SDC9_03892</name>
</gene>
<dbReference type="InterPro" id="IPR050124">
    <property type="entry name" value="tRNA_CCA-adding_enzyme"/>
</dbReference>
<keyword evidence="3" id="KW-0819">tRNA processing</keyword>
<evidence type="ECO:0000256" key="5">
    <source>
        <dbReference type="ARBA" id="ARBA00022723"/>
    </source>
</evidence>
<feature type="domain" description="tRNA nucleotidyltransferase/poly(A) polymerase RNA and SrmB- binding" evidence="12">
    <location>
        <begin position="170"/>
        <end position="231"/>
    </location>
</feature>
<dbReference type="SUPFAM" id="SSF81891">
    <property type="entry name" value="Poly A polymerase C-terminal region-like"/>
    <property type="match status" value="1"/>
</dbReference>
<dbReference type="PANTHER" id="PTHR47545:SF1">
    <property type="entry name" value="MULTIFUNCTIONAL CCA PROTEIN"/>
    <property type="match status" value="1"/>
</dbReference>
<evidence type="ECO:0000313" key="13">
    <source>
        <dbReference type="EMBL" id="MPL58360.1"/>
    </source>
</evidence>
<evidence type="ECO:0000259" key="12">
    <source>
        <dbReference type="Pfam" id="PF12627"/>
    </source>
</evidence>
<evidence type="ECO:0000256" key="9">
    <source>
        <dbReference type="ARBA" id="ARBA00022842"/>
    </source>
</evidence>
<protein>
    <submittedName>
        <fullName evidence="13">Multifunctional CCA protein</fullName>
    </submittedName>
</protein>
<dbReference type="InterPro" id="IPR002646">
    <property type="entry name" value="PolA_pol_head_dom"/>
</dbReference>
<dbReference type="GO" id="GO:0016779">
    <property type="term" value="F:nucleotidyltransferase activity"/>
    <property type="evidence" value="ECO:0007669"/>
    <property type="project" value="UniProtKB-KW"/>
</dbReference>
<keyword evidence="7" id="KW-0692">RNA repair</keyword>
<dbReference type="GO" id="GO:0005524">
    <property type="term" value="F:ATP binding"/>
    <property type="evidence" value="ECO:0007669"/>
    <property type="project" value="UniProtKB-KW"/>
</dbReference>
<accession>A0A644SUI9</accession>
<evidence type="ECO:0000256" key="10">
    <source>
        <dbReference type="ARBA" id="ARBA00022884"/>
    </source>
</evidence>
<feature type="domain" description="Poly A polymerase head" evidence="11">
    <location>
        <begin position="22"/>
        <end position="146"/>
    </location>
</feature>
<keyword evidence="6" id="KW-0547">Nucleotide-binding</keyword>
<dbReference type="Pfam" id="PF12627">
    <property type="entry name" value="PolyA_pol_RNAbd"/>
    <property type="match status" value="1"/>
</dbReference>
<name>A0A644SUI9_9ZZZZ</name>
<evidence type="ECO:0000256" key="3">
    <source>
        <dbReference type="ARBA" id="ARBA00022694"/>
    </source>
</evidence>
<dbReference type="GO" id="GO:0042245">
    <property type="term" value="P:RNA repair"/>
    <property type="evidence" value="ECO:0007669"/>
    <property type="project" value="UniProtKB-KW"/>
</dbReference>
<dbReference type="CDD" id="cd05398">
    <property type="entry name" value="NT_ClassII-CCAase"/>
    <property type="match status" value="1"/>
</dbReference>